<organism evidence="6 7">
    <name type="scientific">Stackebrandtia albiflava</name>
    <dbReference type="NCBI Taxonomy" id="406432"/>
    <lineage>
        <taxon>Bacteria</taxon>
        <taxon>Bacillati</taxon>
        <taxon>Actinomycetota</taxon>
        <taxon>Actinomycetes</taxon>
        <taxon>Glycomycetales</taxon>
        <taxon>Glycomycetaceae</taxon>
        <taxon>Stackebrandtia</taxon>
    </lineage>
</organism>
<evidence type="ECO:0000259" key="4">
    <source>
        <dbReference type="Pfam" id="PF02576"/>
    </source>
</evidence>
<evidence type="ECO:0000256" key="1">
    <source>
        <dbReference type="ARBA" id="ARBA00022490"/>
    </source>
</evidence>
<dbReference type="Proteomes" id="UP000321617">
    <property type="component" value="Unassembled WGS sequence"/>
</dbReference>
<evidence type="ECO:0000259" key="5">
    <source>
        <dbReference type="Pfam" id="PF17384"/>
    </source>
</evidence>
<protein>
    <recommendedName>
        <fullName evidence="3">Ribosome maturation factor RimP</fullName>
    </recommendedName>
</protein>
<sequence length="166" mass="17854">MSTVSDSIRDRVRAVVESTLADEGYDLEELKVSQAGRRTLVRVLVGRDGPTDLDAIAAVSRSLSKALDEAEETGGPFAAGSYTLEVSSPGVDRPLKLPRHWRRNIGRLVEVPVGDETVTGRIEATDETTVTLRTTDGARTVAYGELGAGRIQLEFSRPAGDDEKEG</sequence>
<dbReference type="SUPFAM" id="SSF74942">
    <property type="entry name" value="YhbC-like, C-terminal domain"/>
    <property type="match status" value="1"/>
</dbReference>
<dbReference type="AlphaFoldDB" id="A0A562VAK4"/>
<comment type="caution">
    <text evidence="6">The sequence shown here is derived from an EMBL/GenBank/DDBJ whole genome shotgun (WGS) entry which is preliminary data.</text>
</comment>
<dbReference type="GO" id="GO:0005829">
    <property type="term" value="C:cytosol"/>
    <property type="evidence" value="ECO:0007669"/>
    <property type="project" value="TreeGrafter"/>
</dbReference>
<dbReference type="InterPro" id="IPR028998">
    <property type="entry name" value="RimP_C"/>
</dbReference>
<gene>
    <name evidence="3" type="primary">rimP</name>
    <name evidence="6" type="ORF">LX16_0576</name>
</gene>
<accession>A0A562VAK4</accession>
<dbReference type="InterPro" id="IPR003728">
    <property type="entry name" value="Ribosome_maturation_RimP"/>
</dbReference>
<reference evidence="6 7" key="1">
    <citation type="journal article" date="2013" name="Stand. Genomic Sci.">
        <title>Genomic Encyclopedia of Type Strains, Phase I: The one thousand microbial genomes (KMG-I) project.</title>
        <authorList>
            <person name="Kyrpides N.C."/>
            <person name="Woyke T."/>
            <person name="Eisen J.A."/>
            <person name="Garrity G."/>
            <person name="Lilburn T.G."/>
            <person name="Beck B.J."/>
            <person name="Whitman W.B."/>
            <person name="Hugenholtz P."/>
            <person name="Klenk H.P."/>
        </authorList>
    </citation>
    <scope>NUCLEOTIDE SEQUENCE [LARGE SCALE GENOMIC DNA]</scope>
    <source>
        <strain evidence="6 7">DSM 45044</strain>
    </source>
</reference>
<dbReference type="InterPro" id="IPR028989">
    <property type="entry name" value="RimP_N"/>
</dbReference>
<evidence type="ECO:0000256" key="2">
    <source>
        <dbReference type="ARBA" id="ARBA00022517"/>
    </source>
</evidence>
<evidence type="ECO:0000313" key="6">
    <source>
        <dbReference type="EMBL" id="TWJ14883.1"/>
    </source>
</evidence>
<dbReference type="GO" id="GO:0006412">
    <property type="term" value="P:translation"/>
    <property type="evidence" value="ECO:0007669"/>
    <property type="project" value="TreeGrafter"/>
</dbReference>
<keyword evidence="7" id="KW-1185">Reference proteome</keyword>
<dbReference type="CDD" id="cd01734">
    <property type="entry name" value="YlxS_C"/>
    <property type="match status" value="1"/>
</dbReference>
<comment type="subcellular location">
    <subcellularLocation>
        <location evidence="3">Cytoplasm</location>
    </subcellularLocation>
</comment>
<evidence type="ECO:0000256" key="3">
    <source>
        <dbReference type="HAMAP-Rule" id="MF_01077"/>
    </source>
</evidence>
<comment type="function">
    <text evidence="3">Required for maturation of 30S ribosomal subunits.</text>
</comment>
<keyword evidence="1 3" id="KW-0963">Cytoplasm</keyword>
<comment type="similarity">
    <text evidence="3">Belongs to the RimP family.</text>
</comment>
<dbReference type="PANTHER" id="PTHR33867">
    <property type="entry name" value="RIBOSOME MATURATION FACTOR RIMP"/>
    <property type="match status" value="1"/>
</dbReference>
<dbReference type="EMBL" id="VLLL01000005">
    <property type="protein sequence ID" value="TWJ14883.1"/>
    <property type="molecule type" value="Genomic_DNA"/>
</dbReference>
<keyword evidence="2 3" id="KW-0690">Ribosome biogenesis</keyword>
<dbReference type="InterPro" id="IPR035956">
    <property type="entry name" value="RimP_N_sf"/>
</dbReference>
<dbReference type="HAMAP" id="MF_01077">
    <property type="entry name" value="RimP"/>
    <property type="match status" value="1"/>
</dbReference>
<dbReference type="GO" id="GO:0000028">
    <property type="term" value="P:ribosomal small subunit assembly"/>
    <property type="evidence" value="ECO:0007669"/>
    <property type="project" value="TreeGrafter"/>
</dbReference>
<proteinExistence type="inferred from homology"/>
<feature type="domain" description="Ribosome maturation factor RimP N-terminal" evidence="4">
    <location>
        <begin position="16"/>
        <end position="92"/>
    </location>
</feature>
<name>A0A562VAK4_9ACTN</name>
<dbReference type="PANTHER" id="PTHR33867:SF1">
    <property type="entry name" value="RIBOSOME MATURATION FACTOR RIMP"/>
    <property type="match status" value="1"/>
</dbReference>
<dbReference type="Pfam" id="PF02576">
    <property type="entry name" value="RimP_N"/>
    <property type="match status" value="1"/>
</dbReference>
<dbReference type="NCBIfam" id="NF000930">
    <property type="entry name" value="PRK00092.2-2"/>
    <property type="match status" value="1"/>
</dbReference>
<dbReference type="Gene3D" id="3.30.300.70">
    <property type="entry name" value="RimP-like superfamily, N-terminal"/>
    <property type="match status" value="1"/>
</dbReference>
<dbReference type="Pfam" id="PF17384">
    <property type="entry name" value="DUF150_C"/>
    <property type="match status" value="1"/>
</dbReference>
<feature type="domain" description="Ribosome maturation factor RimP C-terminal" evidence="5">
    <location>
        <begin position="95"/>
        <end position="155"/>
    </location>
</feature>
<dbReference type="InterPro" id="IPR036847">
    <property type="entry name" value="RimP_C_sf"/>
</dbReference>
<dbReference type="SUPFAM" id="SSF75420">
    <property type="entry name" value="YhbC-like, N-terminal domain"/>
    <property type="match status" value="1"/>
</dbReference>
<evidence type="ECO:0000313" key="7">
    <source>
        <dbReference type="Proteomes" id="UP000321617"/>
    </source>
</evidence>